<dbReference type="EMBL" id="REGN01010713">
    <property type="protein sequence ID" value="RMZ98539.1"/>
    <property type="molecule type" value="Genomic_DNA"/>
</dbReference>
<evidence type="ECO:0000313" key="1">
    <source>
        <dbReference type="EMBL" id="RMZ98539.1"/>
    </source>
</evidence>
<proteinExistence type="predicted"/>
<comment type="caution">
    <text evidence="1">The sequence shown here is derived from an EMBL/GenBank/DDBJ whole genome shotgun (WGS) entry which is preliminary data.</text>
</comment>
<gene>
    <name evidence="1" type="ORF">BpHYR1_014098</name>
</gene>
<protein>
    <submittedName>
        <fullName evidence="1">Uncharacterized protein</fullName>
    </submittedName>
</protein>
<keyword evidence="2" id="KW-1185">Reference proteome</keyword>
<reference evidence="1 2" key="1">
    <citation type="journal article" date="2018" name="Sci. Rep.">
        <title>Genomic signatures of local adaptation to the degree of environmental predictability in rotifers.</title>
        <authorList>
            <person name="Franch-Gras L."/>
            <person name="Hahn C."/>
            <person name="Garcia-Roger E.M."/>
            <person name="Carmona M.J."/>
            <person name="Serra M."/>
            <person name="Gomez A."/>
        </authorList>
    </citation>
    <scope>NUCLEOTIDE SEQUENCE [LARGE SCALE GENOMIC DNA]</scope>
    <source>
        <strain evidence="1">HYR1</strain>
    </source>
</reference>
<name>A0A3M7PHJ8_BRAPC</name>
<dbReference type="AlphaFoldDB" id="A0A3M7PHJ8"/>
<evidence type="ECO:0000313" key="2">
    <source>
        <dbReference type="Proteomes" id="UP000276133"/>
    </source>
</evidence>
<sequence>MESRLVHHSSVKQSQVQCFLLEPNRSTSTVIICYKSVLIRIALEKHNLLLKIDSPFQFPIRNSIWNGAAPKQISSSQPPVRFSFVQQHLFIKDK</sequence>
<dbReference type="Proteomes" id="UP000276133">
    <property type="component" value="Unassembled WGS sequence"/>
</dbReference>
<organism evidence="1 2">
    <name type="scientific">Brachionus plicatilis</name>
    <name type="common">Marine rotifer</name>
    <name type="synonym">Brachionus muelleri</name>
    <dbReference type="NCBI Taxonomy" id="10195"/>
    <lineage>
        <taxon>Eukaryota</taxon>
        <taxon>Metazoa</taxon>
        <taxon>Spiralia</taxon>
        <taxon>Gnathifera</taxon>
        <taxon>Rotifera</taxon>
        <taxon>Eurotatoria</taxon>
        <taxon>Monogononta</taxon>
        <taxon>Pseudotrocha</taxon>
        <taxon>Ploima</taxon>
        <taxon>Brachionidae</taxon>
        <taxon>Brachionus</taxon>
    </lineage>
</organism>
<accession>A0A3M7PHJ8</accession>